<feature type="active site" description="Proton acceptor" evidence="4">
    <location>
        <position position="372"/>
    </location>
</feature>
<dbReference type="STRING" id="287098.SAMN05421665_3555"/>
<evidence type="ECO:0000256" key="2">
    <source>
        <dbReference type="ARBA" id="ARBA00022679"/>
    </source>
</evidence>
<feature type="transmembrane region" description="Helical" evidence="5">
    <location>
        <begin position="155"/>
        <end position="178"/>
    </location>
</feature>
<sequence length="509" mass="54001">MIKTQDPPKLLSLWLLIFLQAGISASSLVVEIVAGRMIAPYVGMSLYTWTAIIAVVLAGFSVGHWWGGRIAARDTAQALRMAGWIMLAAALTTAGATLLLRAFAGPVIATFVHPMAAITALSALAFFLPSLFAGVPAPILTVAAMRGRAQAEQALGAMFAAGAVGAIAGTLLAGFLFVPWIGSVMTLVVITVVYVVAALICFRLGNLLPCGQAAALGGIVIAFATGYGALTMPAVCDRESSYYCIRTVALSDNPDDPVNLMVVDHLAHGISGRAEPRTMFTEHAAMLDALPRMRMGRTDFSSFHIGGGTYSVPRAWAARGIGDITIAEVDPAVTEIAVENFWFDPATATILHGDARVALNRSTQRFDVIVGDAFTDIAAPAHLVTQEFFELVASRLAPQGVFAMNMIDNVDRMYALAAVHATLRSVFPSVEIWTKAVAPEPGQRRVFILLASAQDSAFSTVDALAPDSKRFQVLDGAFVDNILGQRNPKILTDDHAPLAFLMGFDPAVD</sequence>
<feature type="domain" description="PABS" evidence="6">
    <location>
        <begin position="324"/>
        <end position="452"/>
    </location>
</feature>
<accession>A0A1R3XN96</accession>
<dbReference type="RefSeq" id="WP_242654497.1">
    <property type="nucleotide sequence ID" value="NZ_FTPR01000004.1"/>
</dbReference>
<feature type="transmembrane region" description="Helical" evidence="5">
    <location>
        <begin position="41"/>
        <end position="63"/>
    </location>
</feature>
<organism evidence="7 8">
    <name type="scientific">Yoonia rosea</name>
    <dbReference type="NCBI Taxonomy" id="287098"/>
    <lineage>
        <taxon>Bacteria</taxon>
        <taxon>Pseudomonadati</taxon>
        <taxon>Pseudomonadota</taxon>
        <taxon>Alphaproteobacteria</taxon>
        <taxon>Rhodobacterales</taxon>
        <taxon>Paracoccaceae</taxon>
        <taxon>Yoonia</taxon>
    </lineage>
</organism>
<dbReference type="SUPFAM" id="SSF53335">
    <property type="entry name" value="S-adenosyl-L-methionine-dependent methyltransferases"/>
    <property type="match status" value="1"/>
</dbReference>
<dbReference type="NCBIfam" id="NF037959">
    <property type="entry name" value="MFS_SpdSyn"/>
    <property type="match status" value="1"/>
</dbReference>
<keyword evidence="3 4" id="KW-0620">Polyamine biosynthesis</keyword>
<comment type="similarity">
    <text evidence="1">Belongs to the spermidine/spermine synthase family.</text>
</comment>
<dbReference type="PANTHER" id="PTHR43317:SF1">
    <property type="entry name" value="THERMOSPERMINE SYNTHASE ACAULIS5"/>
    <property type="match status" value="1"/>
</dbReference>
<proteinExistence type="inferred from homology"/>
<dbReference type="Pfam" id="PF01564">
    <property type="entry name" value="Spermine_synth"/>
    <property type="match status" value="1"/>
</dbReference>
<dbReference type="GO" id="GO:0016740">
    <property type="term" value="F:transferase activity"/>
    <property type="evidence" value="ECO:0007669"/>
    <property type="project" value="UniProtKB-UniRule"/>
</dbReference>
<keyword evidence="8" id="KW-1185">Reference proteome</keyword>
<evidence type="ECO:0000313" key="7">
    <source>
        <dbReference type="EMBL" id="SIT92057.1"/>
    </source>
</evidence>
<dbReference type="CDD" id="cd02440">
    <property type="entry name" value="AdoMet_MTases"/>
    <property type="match status" value="1"/>
</dbReference>
<keyword evidence="5" id="KW-1133">Transmembrane helix</keyword>
<dbReference type="Gene3D" id="3.40.50.150">
    <property type="entry name" value="Vaccinia Virus protein VP39"/>
    <property type="match status" value="1"/>
</dbReference>
<keyword evidence="2 4" id="KW-0808">Transferase</keyword>
<dbReference type="GO" id="GO:0006596">
    <property type="term" value="P:polyamine biosynthetic process"/>
    <property type="evidence" value="ECO:0007669"/>
    <property type="project" value="UniProtKB-UniRule"/>
</dbReference>
<feature type="transmembrane region" description="Helical" evidence="5">
    <location>
        <begin position="184"/>
        <end position="202"/>
    </location>
</feature>
<evidence type="ECO:0000256" key="5">
    <source>
        <dbReference type="SAM" id="Phobius"/>
    </source>
</evidence>
<protein>
    <recommendedName>
        <fullName evidence="6">PABS domain-containing protein</fullName>
    </recommendedName>
</protein>
<dbReference type="InterPro" id="IPR029063">
    <property type="entry name" value="SAM-dependent_MTases_sf"/>
</dbReference>
<dbReference type="InterPro" id="IPR030374">
    <property type="entry name" value="PABS"/>
</dbReference>
<evidence type="ECO:0000256" key="1">
    <source>
        <dbReference type="ARBA" id="ARBA00007867"/>
    </source>
</evidence>
<dbReference type="PANTHER" id="PTHR43317">
    <property type="entry name" value="THERMOSPERMINE SYNTHASE ACAULIS5"/>
    <property type="match status" value="1"/>
</dbReference>
<feature type="transmembrane region" description="Helical" evidence="5">
    <location>
        <begin position="84"/>
        <end position="104"/>
    </location>
</feature>
<dbReference type="EMBL" id="FTPR01000004">
    <property type="protein sequence ID" value="SIT92057.1"/>
    <property type="molecule type" value="Genomic_DNA"/>
</dbReference>
<evidence type="ECO:0000256" key="4">
    <source>
        <dbReference type="PROSITE-ProRule" id="PRU00354"/>
    </source>
</evidence>
<evidence type="ECO:0000256" key="3">
    <source>
        <dbReference type="ARBA" id="ARBA00023115"/>
    </source>
</evidence>
<feature type="transmembrane region" description="Helical" evidence="5">
    <location>
        <begin position="116"/>
        <end position="143"/>
    </location>
</feature>
<feature type="transmembrane region" description="Helical" evidence="5">
    <location>
        <begin position="214"/>
        <end position="235"/>
    </location>
</feature>
<dbReference type="Proteomes" id="UP000186997">
    <property type="component" value="Unassembled WGS sequence"/>
</dbReference>
<dbReference type="PROSITE" id="PS51006">
    <property type="entry name" value="PABS_2"/>
    <property type="match status" value="1"/>
</dbReference>
<keyword evidence="5" id="KW-0472">Membrane</keyword>
<gene>
    <name evidence="7" type="ORF">SAMN05421665_3555</name>
</gene>
<keyword evidence="5" id="KW-0812">Transmembrane</keyword>
<name>A0A1R3XN96_9RHOB</name>
<dbReference type="AlphaFoldDB" id="A0A1R3XN96"/>
<evidence type="ECO:0000313" key="8">
    <source>
        <dbReference type="Proteomes" id="UP000186997"/>
    </source>
</evidence>
<evidence type="ECO:0000259" key="6">
    <source>
        <dbReference type="PROSITE" id="PS51006"/>
    </source>
</evidence>
<reference evidence="8" key="1">
    <citation type="submission" date="2017-01" db="EMBL/GenBank/DDBJ databases">
        <authorList>
            <person name="Varghese N."/>
            <person name="Submissions S."/>
        </authorList>
    </citation>
    <scope>NUCLEOTIDE SEQUENCE [LARGE SCALE GENOMIC DNA]</scope>
    <source>
        <strain evidence="8">DSM 29591</strain>
    </source>
</reference>